<dbReference type="InterPro" id="IPR016305">
    <property type="entry name" value="Mannose-6-P_Isomerase"/>
</dbReference>
<evidence type="ECO:0000256" key="8">
    <source>
        <dbReference type="PIRSR" id="PIRSR001480-2"/>
    </source>
</evidence>
<dbReference type="GO" id="GO:0005975">
    <property type="term" value="P:carbohydrate metabolic process"/>
    <property type="evidence" value="ECO:0007669"/>
    <property type="project" value="InterPro"/>
</dbReference>
<dbReference type="InterPro" id="IPR014710">
    <property type="entry name" value="RmlC-like_jellyroll"/>
</dbReference>
<feature type="binding site" evidence="8">
    <location>
        <position position="88"/>
    </location>
    <ligand>
        <name>Zn(2+)</name>
        <dbReference type="ChEBI" id="CHEBI:29105"/>
    </ligand>
</feature>
<feature type="active site" evidence="7">
    <location>
        <position position="265"/>
    </location>
</feature>
<evidence type="ECO:0000313" key="10">
    <source>
        <dbReference type="EMBL" id="ACR13832.1"/>
    </source>
</evidence>
<evidence type="ECO:0000256" key="3">
    <source>
        <dbReference type="ARBA" id="ARBA00011956"/>
    </source>
</evidence>
<dbReference type="CDD" id="cd02208">
    <property type="entry name" value="cupin_RmlC-like"/>
    <property type="match status" value="1"/>
</dbReference>
<dbReference type="CDD" id="cd07011">
    <property type="entry name" value="cupin_PMI_type_I_N"/>
    <property type="match status" value="1"/>
</dbReference>
<evidence type="ECO:0000313" key="11">
    <source>
        <dbReference type="Proteomes" id="UP000009080"/>
    </source>
</evidence>
<comment type="catalytic activity">
    <reaction evidence="1">
        <text>D-mannose 6-phosphate = D-fructose 6-phosphate</text>
        <dbReference type="Rhea" id="RHEA:12356"/>
        <dbReference type="ChEBI" id="CHEBI:58735"/>
        <dbReference type="ChEBI" id="CHEBI:61527"/>
        <dbReference type="EC" id="5.3.1.8"/>
    </reaction>
</comment>
<dbReference type="InterPro" id="IPR001250">
    <property type="entry name" value="Man6P_Isoase-1"/>
</dbReference>
<feature type="domain" description="Phosphomannose isomerase type I catalytic" evidence="9">
    <location>
        <begin position="1"/>
        <end position="136"/>
    </location>
</feature>
<comment type="similarity">
    <text evidence="2">Belongs to the mannose-6-phosphate isomerase type 1 family.</text>
</comment>
<dbReference type="PANTHER" id="PTHR10309:SF0">
    <property type="entry name" value="MANNOSE-6-PHOSPHATE ISOMERASE"/>
    <property type="match status" value="1"/>
</dbReference>
<dbReference type="Proteomes" id="UP000009080">
    <property type="component" value="Chromosome"/>
</dbReference>
<dbReference type="EC" id="5.3.1.8" evidence="3"/>
<dbReference type="GO" id="GO:0005829">
    <property type="term" value="C:cytosol"/>
    <property type="evidence" value="ECO:0007669"/>
    <property type="project" value="TreeGrafter"/>
</dbReference>
<evidence type="ECO:0000256" key="5">
    <source>
        <dbReference type="ARBA" id="ARBA00022833"/>
    </source>
</evidence>
<organism evidence="10 11">
    <name type="scientific">Teredinibacter turnerae (strain ATCC 39867 / T7901)</name>
    <dbReference type="NCBI Taxonomy" id="377629"/>
    <lineage>
        <taxon>Bacteria</taxon>
        <taxon>Pseudomonadati</taxon>
        <taxon>Pseudomonadota</taxon>
        <taxon>Gammaproteobacteria</taxon>
        <taxon>Cellvibrionales</taxon>
        <taxon>Cellvibrionaceae</taxon>
        <taxon>Teredinibacter</taxon>
    </lineage>
</organism>
<dbReference type="HOGENOM" id="CLU_026967_1_0_6"/>
<feature type="binding site" evidence="8">
    <location>
        <position position="90"/>
    </location>
    <ligand>
        <name>Zn(2+)</name>
        <dbReference type="ChEBI" id="CHEBI:29105"/>
    </ligand>
</feature>
<keyword evidence="5 8" id="KW-0862">Zinc</keyword>
<dbReference type="STRING" id="377629.TERTU_3393"/>
<dbReference type="Gene3D" id="2.60.120.10">
    <property type="entry name" value="Jelly Rolls"/>
    <property type="match status" value="2"/>
</dbReference>
<dbReference type="GO" id="GO:0004476">
    <property type="term" value="F:mannose-6-phosphate isomerase activity"/>
    <property type="evidence" value="ECO:0007669"/>
    <property type="project" value="UniProtKB-EC"/>
</dbReference>
<keyword evidence="6 10" id="KW-0413">Isomerase</keyword>
<dbReference type="AlphaFoldDB" id="C5BQQ0"/>
<dbReference type="GO" id="GO:0008270">
    <property type="term" value="F:zinc ion binding"/>
    <property type="evidence" value="ECO:0007669"/>
    <property type="project" value="InterPro"/>
</dbReference>
<reference evidence="10 11" key="1">
    <citation type="journal article" date="2009" name="PLoS ONE">
        <title>The complete genome of Teredinibacter turnerae T7901: an intracellular endosymbiont of marine wood-boring bivalves (shipworms).</title>
        <authorList>
            <person name="Yang J.C."/>
            <person name="Madupu R."/>
            <person name="Durkin A.S."/>
            <person name="Ekborg N.A."/>
            <person name="Pedamallu C.S."/>
            <person name="Hostetler J.B."/>
            <person name="Radune D."/>
            <person name="Toms B.S."/>
            <person name="Henrissat B."/>
            <person name="Coutinho P.M."/>
            <person name="Schwarz S."/>
            <person name="Field L."/>
            <person name="Trindade-Silva A.E."/>
            <person name="Soares C.A.G."/>
            <person name="Elshahawi S."/>
            <person name="Hanora A."/>
            <person name="Schmidt E.W."/>
            <person name="Haygood M.G."/>
            <person name="Posfai J."/>
            <person name="Benner J."/>
            <person name="Madinger C."/>
            <person name="Nove J."/>
            <person name="Anton B."/>
            <person name="Chaudhary K."/>
            <person name="Foster J."/>
            <person name="Holman A."/>
            <person name="Kumar S."/>
            <person name="Lessard P.A."/>
            <person name="Luyten Y.A."/>
            <person name="Slatko B."/>
            <person name="Wood N."/>
            <person name="Wu B."/>
            <person name="Teplitski M."/>
            <person name="Mougous J.D."/>
            <person name="Ward N."/>
            <person name="Eisen J.A."/>
            <person name="Badger J.H."/>
            <person name="Distel D.L."/>
        </authorList>
    </citation>
    <scope>NUCLEOTIDE SEQUENCE [LARGE SCALE GENOMIC DNA]</scope>
    <source>
        <strain evidence="11">ATCC 39867 / T7901</strain>
    </source>
</reference>
<keyword evidence="4 8" id="KW-0479">Metal-binding</keyword>
<evidence type="ECO:0000256" key="7">
    <source>
        <dbReference type="PIRSR" id="PIRSR001480-1"/>
    </source>
</evidence>
<dbReference type="InterPro" id="IPR018050">
    <property type="entry name" value="Pmannose_isomerase-type1_CS"/>
</dbReference>
<dbReference type="EMBL" id="CP001614">
    <property type="protein sequence ID" value="ACR13832.1"/>
    <property type="molecule type" value="Genomic_DNA"/>
</dbReference>
<feature type="binding site" evidence="8">
    <location>
        <position position="246"/>
    </location>
    <ligand>
        <name>Zn(2+)</name>
        <dbReference type="ChEBI" id="CHEBI:29105"/>
    </ligand>
</feature>
<dbReference type="InterPro" id="IPR046457">
    <property type="entry name" value="PMI_typeI_cat"/>
</dbReference>
<proteinExistence type="inferred from homology"/>
<name>C5BQQ0_TERTT</name>
<comment type="cofactor">
    <cofactor evidence="8">
        <name>Zn(2+)</name>
        <dbReference type="ChEBI" id="CHEBI:29105"/>
    </cofactor>
    <text evidence="8">Binds 1 zinc ion per subunit.</text>
</comment>
<keyword evidence="11" id="KW-1185">Reference proteome</keyword>
<dbReference type="Gene3D" id="1.10.441.10">
    <property type="entry name" value="Phosphomannose Isomerase, domain 2"/>
    <property type="match status" value="1"/>
</dbReference>
<accession>C5BQQ0</accession>
<gene>
    <name evidence="10" type="primary">manA</name>
    <name evidence="10" type="ordered locus">TERTU_3393</name>
</gene>
<dbReference type="OrthoDB" id="9792649at2"/>
<dbReference type="NCBIfam" id="TIGR00218">
    <property type="entry name" value="manA"/>
    <property type="match status" value="1"/>
</dbReference>
<protein>
    <recommendedName>
        <fullName evidence="3">mannose-6-phosphate isomerase</fullName>
        <ecNumber evidence="3">5.3.1.8</ecNumber>
    </recommendedName>
</protein>
<dbReference type="SUPFAM" id="SSF51182">
    <property type="entry name" value="RmlC-like cupins"/>
    <property type="match status" value="1"/>
</dbReference>
<evidence type="ECO:0000256" key="2">
    <source>
        <dbReference type="ARBA" id="ARBA00010772"/>
    </source>
</evidence>
<dbReference type="PRINTS" id="PR00714">
    <property type="entry name" value="MAN6PISMRASE"/>
</dbReference>
<evidence type="ECO:0000256" key="4">
    <source>
        <dbReference type="ARBA" id="ARBA00022723"/>
    </source>
</evidence>
<feature type="binding site" evidence="8">
    <location>
        <position position="125"/>
    </location>
    <ligand>
        <name>Zn(2+)</name>
        <dbReference type="ChEBI" id="CHEBI:29105"/>
    </ligand>
</feature>
<evidence type="ECO:0000256" key="6">
    <source>
        <dbReference type="ARBA" id="ARBA00023235"/>
    </source>
</evidence>
<dbReference type="Pfam" id="PF20511">
    <property type="entry name" value="PMI_typeI_cat"/>
    <property type="match status" value="1"/>
</dbReference>
<dbReference type="KEGG" id="ttu:TERTU_3393"/>
<dbReference type="InterPro" id="IPR011051">
    <property type="entry name" value="RmlC_Cupin_sf"/>
</dbReference>
<evidence type="ECO:0000259" key="9">
    <source>
        <dbReference type="Pfam" id="PF20511"/>
    </source>
</evidence>
<dbReference type="eggNOG" id="COG1482">
    <property type="taxonomic scope" value="Bacteria"/>
</dbReference>
<dbReference type="PIRSF" id="PIRSF001480">
    <property type="entry name" value="Mannose-6-phosphate_isomerase"/>
    <property type="match status" value="1"/>
</dbReference>
<sequence length="386" mass="42752">MLKIRGRIQHYAWGGHSYIPQLLGQPQNPEIPCAEYWLGTHPAAPSTVIAAAGSEQEIALAEYLASNQLPALKFLFKVLDVRDMLSIQVHPTKAQAEEGFTRENASDIPLTASHRNYKDNSDKPELAVALSDFWLLHGIANDEQITSRLNRAEYLKPLLNAYMKGGTEAAFRLALDTGNPDTQHMHQALAADIVAKQYAKTDILFWVQQWLRKNPQTPNGILTVLFMNLVHLAPGEAIFQPSGLLHAYLEGQNIELMANSDNVLRAGLTPKHIDVAELMKIANFNSTPPAEFIIDTQSTEQGELRYPTPFPDFELSSWNPGQLASPHWLVEQPEILLCLDGTATLTDIVSGSAIVCEKGEAVLIWPGHTVSLNGEHFQVFRARNIA</sequence>
<dbReference type="GO" id="GO:0009298">
    <property type="term" value="P:GDP-mannose biosynthetic process"/>
    <property type="evidence" value="ECO:0007669"/>
    <property type="project" value="InterPro"/>
</dbReference>
<dbReference type="PROSITE" id="PS00966">
    <property type="entry name" value="PMI_I_2"/>
    <property type="match status" value="1"/>
</dbReference>
<dbReference type="PANTHER" id="PTHR10309">
    <property type="entry name" value="MANNOSE-6-PHOSPHATE ISOMERASE"/>
    <property type="match status" value="1"/>
</dbReference>
<evidence type="ECO:0000256" key="1">
    <source>
        <dbReference type="ARBA" id="ARBA00000757"/>
    </source>
</evidence>
<dbReference type="RefSeq" id="WP_015819947.1">
    <property type="nucleotide sequence ID" value="NC_012997.1"/>
</dbReference>